<accession>A0A3N6NXW9</accession>
<organism evidence="5 6">
    <name type="scientific">Paraburkholderia dinghuensis</name>
    <dbReference type="NCBI Taxonomy" id="2305225"/>
    <lineage>
        <taxon>Bacteria</taxon>
        <taxon>Pseudomonadati</taxon>
        <taxon>Pseudomonadota</taxon>
        <taxon>Betaproteobacteria</taxon>
        <taxon>Burkholderiales</taxon>
        <taxon>Burkholderiaceae</taxon>
        <taxon>Paraburkholderia</taxon>
    </lineage>
</organism>
<dbReference type="RefSeq" id="WP_124151570.1">
    <property type="nucleotide sequence ID" value="NZ_RQIS01000009.1"/>
</dbReference>
<keyword evidence="6" id="KW-1185">Reference proteome</keyword>
<dbReference type="EMBL" id="RQIS01000009">
    <property type="protein sequence ID" value="RQH05643.1"/>
    <property type="molecule type" value="Genomic_DNA"/>
</dbReference>
<evidence type="ECO:0000256" key="1">
    <source>
        <dbReference type="ARBA" id="ARBA00022679"/>
    </source>
</evidence>
<evidence type="ECO:0000259" key="3">
    <source>
        <dbReference type="Pfam" id="PF08541"/>
    </source>
</evidence>
<evidence type="ECO:0000313" key="6">
    <source>
        <dbReference type="Proteomes" id="UP000272778"/>
    </source>
</evidence>
<dbReference type="GO" id="GO:0006633">
    <property type="term" value="P:fatty acid biosynthetic process"/>
    <property type="evidence" value="ECO:0007669"/>
    <property type="project" value="InterPro"/>
</dbReference>
<dbReference type="Pfam" id="PF08545">
    <property type="entry name" value="ACP_syn_III"/>
    <property type="match status" value="1"/>
</dbReference>
<comment type="caution">
    <text evidence="5">The sequence shown here is derived from an EMBL/GenBank/DDBJ whole genome shotgun (WGS) entry which is preliminary data.</text>
</comment>
<dbReference type="OrthoDB" id="9815506at2"/>
<dbReference type="Pfam" id="PF08541">
    <property type="entry name" value="ACP_syn_III_C"/>
    <property type="match status" value="1"/>
</dbReference>
<keyword evidence="1" id="KW-0808">Transferase</keyword>
<dbReference type="InterPro" id="IPR013751">
    <property type="entry name" value="ACP_syn_III_N"/>
</dbReference>
<dbReference type="SUPFAM" id="SSF53901">
    <property type="entry name" value="Thiolase-like"/>
    <property type="match status" value="1"/>
</dbReference>
<keyword evidence="2" id="KW-0012">Acyltransferase</keyword>
<dbReference type="Gene3D" id="3.40.47.10">
    <property type="match status" value="1"/>
</dbReference>
<evidence type="ECO:0000256" key="2">
    <source>
        <dbReference type="ARBA" id="ARBA00023315"/>
    </source>
</evidence>
<dbReference type="AlphaFoldDB" id="A0A3N6NXW9"/>
<dbReference type="GO" id="GO:0044550">
    <property type="term" value="P:secondary metabolite biosynthetic process"/>
    <property type="evidence" value="ECO:0007669"/>
    <property type="project" value="TreeGrafter"/>
</dbReference>
<evidence type="ECO:0000313" key="5">
    <source>
        <dbReference type="EMBL" id="RQH05643.1"/>
    </source>
</evidence>
<dbReference type="InterPro" id="IPR013747">
    <property type="entry name" value="ACP_syn_III_C"/>
</dbReference>
<feature type="domain" description="Beta-ketoacyl-[acyl-carrier-protein] synthase III N-terminal" evidence="4">
    <location>
        <begin position="116"/>
        <end position="193"/>
    </location>
</feature>
<feature type="domain" description="Beta-ketoacyl-[acyl-carrier-protein] synthase III C-terminal" evidence="3">
    <location>
        <begin position="245"/>
        <end position="332"/>
    </location>
</feature>
<dbReference type="CDD" id="cd00830">
    <property type="entry name" value="KAS_III"/>
    <property type="match status" value="1"/>
</dbReference>
<name>A0A3N6NXW9_9BURK</name>
<protein>
    <submittedName>
        <fullName evidence="5">Ketoacyl-ACP synthase III</fullName>
    </submittedName>
</protein>
<dbReference type="PANTHER" id="PTHR34069">
    <property type="entry name" value="3-OXOACYL-[ACYL-CARRIER-PROTEIN] SYNTHASE 3"/>
    <property type="match status" value="1"/>
</dbReference>
<dbReference type="Proteomes" id="UP000272778">
    <property type="component" value="Unassembled WGS sequence"/>
</dbReference>
<dbReference type="InterPro" id="IPR016039">
    <property type="entry name" value="Thiolase-like"/>
</dbReference>
<gene>
    <name evidence="5" type="ORF">D1Y85_13470</name>
</gene>
<dbReference type="PANTHER" id="PTHR34069:SF2">
    <property type="entry name" value="BETA-KETOACYL-[ACYL-CARRIER-PROTEIN] SYNTHASE III"/>
    <property type="match status" value="1"/>
</dbReference>
<sequence>MISTTKPSILPVTILSSGKVLPGRKISSAELDVRLSKPAGWVQKRSGIEYRFHAHNHESQSVIAAKALHDALARGKIEPDSIDLLISASGVQEQSLPSTSALVLDHAGLRPGTPGLDVNASCFSFPVALHVAACLLNASTYRRIAIVSSDLASRGVDWNSAESSLIFGDGAAAVVVERGDGTRGIEGYQLRTYPEGKTYCEIRAGTLRNPRLGACESDFLFQMDGKRVFKLAASVMDSLLEDLLGEAHLSLDDVDAILPHQASHLGMRHVAERLRVPSEKIVDIYATHGNQVAASIPTALHEAFVSGQAAPGRRMMLIGTAAGVTVGGMILKL</sequence>
<proteinExistence type="predicted"/>
<dbReference type="GO" id="GO:0004315">
    <property type="term" value="F:3-oxoacyl-[acyl-carrier-protein] synthase activity"/>
    <property type="evidence" value="ECO:0007669"/>
    <property type="project" value="InterPro"/>
</dbReference>
<evidence type="ECO:0000259" key="4">
    <source>
        <dbReference type="Pfam" id="PF08545"/>
    </source>
</evidence>
<reference evidence="5 6" key="1">
    <citation type="submission" date="2018-11" db="EMBL/GenBank/DDBJ databases">
        <title>Paraburkholderia sp. DHOA04, isolated from soil.</title>
        <authorList>
            <person name="Gao Z.-H."/>
            <person name="Qiu L.-H."/>
            <person name="Fu J.-C."/>
        </authorList>
    </citation>
    <scope>NUCLEOTIDE SEQUENCE [LARGE SCALE GENOMIC DNA]</scope>
    <source>
        <strain evidence="5 6">DHOA04</strain>
    </source>
</reference>